<keyword evidence="3" id="KW-1185">Reference proteome</keyword>
<evidence type="ECO:0000313" key="3">
    <source>
        <dbReference type="Proteomes" id="UP000290253"/>
    </source>
</evidence>
<dbReference type="Gene3D" id="3.40.630.30">
    <property type="match status" value="1"/>
</dbReference>
<dbReference type="AlphaFoldDB" id="A0A4Q1SJG3"/>
<evidence type="ECO:0000259" key="1">
    <source>
        <dbReference type="PROSITE" id="PS51186"/>
    </source>
</evidence>
<dbReference type="Pfam" id="PF00583">
    <property type="entry name" value="Acetyltransf_1"/>
    <property type="match status" value="1"/>
</dbReference>
<accession>A0A4Q1SJG3</accession>
<keyword evidence="2" id="KW-0808">Transferase</keyword>
<evidence type="ECO:0000313" key="2">
    <source>
        <dbReference type="EMBL" id="RXS97794.1"/>
    </source>
</evidence>
<dbReference type="InterPro" id="IPR052742">
    <property type="entry name" value="Mito_N-acetyltransferase"/>
</dbReference>
<dbReference type="InterPro" id="IPR016181">
    <property type="entry name" value="Acyl_CoA_acyltransferase"/>
</dbReference>
<reference evidence="2 3" key="1">
    <citation type="journal article" date="2016" name="Int. J. Syst. Evol. Microbiol.">
        <title>Acidipila dinghuensis sp. nov., an acidobacterium isolated from forest soil.</title>
        <authorList>
            <person name="Jiang Y.W."/>
            <person name="Wang J."/>
            <person name="Chen M.H."/>
            <person name="Lv Y.Y."/>
            <person name="Qiu L.H."/>
        </authorList>
    </citation>
    <scope>NUCLEOTIDE SEQUENCE [LARGE SCALE GENOMIC DNA]</scope>
    <source>
        <strain evidence="2 3">DHOF10</strain>
    </source>
</reference>
<comment type="caution">
    <text evidence="2">The sequence shown here is derived from an EMBL/GenBank/DDBJ whole genome shotgun (WGS) entry which is preliminary data.</text>
</comment>
<dbReference type="GO" id="GO:0016747">
    <property type="term" value="F:acyltransferase activity, transferring groups other than amino-acyl groups"/>
    <property type="evidence" value="ECO:0007669"/>
    <property type="project" value="InterPro"/>
</dbReference>
<gene>
    <name evidence="2" type="ORF">ESZ00_08015</name>
</gene>
<name>A0A4Q1SJG3_9BACT</name>
<dbReference type="PROSITE" id="PS51186">
    <property type="entry name" value="GNAT"/>
    <property type="match status" value="1"/>
</dbReference>
<sequence length="182" mass="19972">MDLSIRPATPNDSDAVWAILEPMLRGGETYALPRDMTRDEALAYWFSASHSVFAAEIDGRIAGTFYLRPIQPGPGSHIANCGYVTAPWAGGRGVARAMCRYSLGLARQRGYRAMQFNFVVSTNEAAVHLWSSLGFSMIARLPGAFHHPRHGYVDALVMYHTLEGVDPIEESSYGGSPHTLEL</sequence>
<dbReference type="RefSeq" id="WP_129207573.1">
    <property type="nucleotide sequence ID" value="NZ_BMGU01000001.1"/>
</dbReference>
<dbReference type="OrthoDB" id="948250at2"/>
<feature type="domain" description="N-acetyltransferase" evidence="1">
    <location>
        <begin position="3"/>
        <end position="163"/>
    </location>
</feature>
<organism evidence="2 3">
    <name type="scientific">Silvibacterium dinghuense</name>
    <dbReference type="NCBI Taxonomy" id="1560006"/>
    <lineage>
        <taxon>Bacteria</taxon>
        <taxon>Pseudomonadati</taxon>
        <taxon>Acidobacteriota</taxon>
        <taxon>Terriglobia</taxon>
        <taxon>Terriglobales</taxon>
        <taxon>Acidobacteriaceae</taxon>
        <taxon>Silvibacterium</taxon>
    </lineage>
</organism>
<protein>
    <submittedName>
        <fullName evidence="2">GNAT family N-acetyltransferase</fullName>
    </submittedName>
</protein>
<dbReference type="EMBL" id="SDMK01000001">
    <property type="protein sequence ID" value="RXS97794.1"/>
    <property type="molecule type" value="Genomic_DNA"/>
</dbReference>
<dbReference type="InterPro" id="IPR000182">
    <property type="entry name" value="GNAT_dom"/>
</dbReference>
<dbReference type="SUPFAM" id="SSF55729">
    <property type="entry name" value="Acyl-CoA N-acyltransferases (Nat)"/>
    <property type="match status" value="1"/>
</dbReference>
<dbReference type="Proteomes" id="UP000290253">
    <property type="component" value="Unassembled WGS sequence"/>
</dbReference>
<dbReference type="PANTHER" id="PTHR43138">
    <property type="entry name" value="ACETYLTRANSFERASE, GNAT FAMILY"/>
    <property type="match status" value="1"/>
</dbReference>
<proteinExistence type="predicted"/>
<dbReference type="CDD" id="cd04301">
    <property type="entry name" value="NAT_SF"/>
    <property type="match status" value="1"/>
</dbReference>
<dbReference type="PANTHER" id="PTHR43138:SF1">
    <property type="entry name" value="N-ACETYLTRANSFERASE ACA1"/>
    <property type="match status" value="1"/>
</dbReference>